<evidence type="ECO:0000313" key="9">
    <source>
        <dbReference type="Proteomes" id="UP000092555"/>
    </source>
</evidence>
<dbReference type="GO" id="GO:0005681">
    <property type="term" value="C:spliceosomal complex"/>
    <property type="evidence" value="ECO:0007669"/>
    <property type="project" value="UniProtKB-KW"/>
</dbReference>
<evidence type="ECO:0000256" key="4">
    <source>
        <dbReference type="ARBA" id="ARBA00025004"/>
    </source>
</evidence>
<dbReference type="AlphaFoldDB" id="A0A1A0HGK5"/>
<dbReference type="STRING" id="869754.A0A1A0HGK5"/>
<evidence type="ECO:0000256" key="2">
    <source>
        <dbReference type="ARBA" id="ARBA00014280"/>
    </source>
</evidence>
<dbReference type="EMBL" id="LXTC01000001">
    <property type="protein sequence ID" value="OBA23125.1"/>
    <property type="molecule type" value="Genomic_DNA"/>
</dbReference>
<protein>
    <recommendedName>
        <fullName evidence="2">U1 small nuclear ribonucleoprotein component SNU71</fullName>
    </recommendedName>
</protein>
<comment type="caution">
    <text evidence="8">The sequence shown here is derived from an EMBL/GenBank/DDBJ whole genome shotgun (WGS) entry which is preliminary data.</text>
</comment>
<dbReference type="GeneID" id="30031306"/>
<dbReference type="RefSeq" id="XP_018713606.1">
    <property type="nucleotide sequence ID" value="XM_018858330.1"/>
</dbReference>
<reference evidence="8 9" key="1">
    <citation type="submission" date="2016-05" db="EMBL/GenBank/DDBJ databases">
        <title>Comparative genomics of biotechnologically important yeasts.</title>
        <authorList>
            <consortium name="DOE Joint Genome Institute"/>
            <person name="Riley R."/>
            <person name="Haridas S."/>
            <person name="Wolfe K.H."/>
            <person name="Lopes M.R."/>
            <person name="Hittinger C.T."/>
            <person name="Goker M."/>
            <person name="Salamov A."/>
            <person name="Wisecaver J."/>
            <person name="Long T.M."/>
            <person name="Aerts A.L."/>
            <person name="Barry K."/>
            <person name="Choi C."/>
            <person name="Clum A."/>
            <person name="Coughlan A.Y."/>
            <person name="Deshpande S."/>
            <person name="Douglass A.P."/>
            <person name="Hanson S.J."/>
            <person name="Klenk H.-P."/>
            <person name="LaButti K."/>
            <person name="Lapidus A."/>
            <person name="Lindquist E."/>
            <person name="Lipzen A."/>
            <person name="Meier-kolthoff J.P."/>
            <person name="Ohm R.A."/>
            <person name="Otillar R.P."/>
            <person name="Pangilinan J."/>
            <person name="Peng Y."/>
            <person name="Rokas A."/>
            <person name="Rosa C.A."/>
            <person name="Scheuner C."/>
            <person name="Sibirny A.A."/>
            <person name="Slot J.C."/>
            <person name="Stielow J.B."/>
            <person name="Sun H."/>
            <person name="Kurtzman C.P."/>
            <person name="Blackwell M."/>
            <person name="Grigoriev I.V."/>
            <person name="Jeffries T.W."/>
        </authorList>
    </citation>
    <scope>NUCLEOTIDE SEQUENCE [LARGE SCALE GENOMIC DNA]</scope>
    <source>
        <strain evidence="8 9">NRRL YB-4993</strain>
    </source>
</reference>
<comment type="function">
    <text evidence="4">Component of the U1 snRNP particle, which recognizes and binds the 5'-splice site of pre-mRNA. Together with other non-snRNP factors, U1 snRNP forms the spliceosomal commitment complex, that targets pre-mRNA to the splicing pathway.</text>
</comment>
<dbReference type="Gene3D" id="1.20.1390.10">
    <property type="entry name" value="PWI domain"/>
    <property type="match status" value="1"/>
</dbReference>
<feature type="region of interest" description="Disordered" evidence="6">
    <location>
        <begin position="57"/>
        <end position="97"/>
    </location>
</feature>
<feature type="coiled-coil region" evidence="5">
    <location>
        <begin position="277"/>
        <end position="308"/>
    </location>
</feature>
<dbReference type="Proteomes" id="UP000092555">
    <property type="component" value="Unassembled WGS sequence"/>
</dbReference>
<keyword evidence="3" id="KW-0507">mRNA processing</keyword>
<evidence type="ECO:0000256" key="1">
    <source>
        <dbReference type="ARBA" id="ARBA00005544"/>
    </source>
</evidence>
<evidence type="ECO:0000256" key="5">
    <source>
        <dbReference type="SAM" id="Coils"/>
    </source>
</evidence>
<dbReference type="OrthoDB" id="6275295at2759"/>
<organism evidence="8 9">
    <name type="scientific">Metschnikowia bicuspidata var. bicuspidata NRRL YB-4993</name>
    <dbReference type="NCBI Taxonomy" id="869754"/>
    <lineage>
        <taxon>Eukaryota</taxon>
        <taxon>Fungi</taxon>
        <taxon>Dikarya</taxon>
        <taxon>Ascomycota</taxon>
        <taxon>Saccharomycotina</taxon>
        <taxon>Pichiomycetes</taxon>
        <taxon>Metschnikowiaceae</taxon>
        <taxon>Metschnikowia</taxon>
    </lineage>
</organism>
<accession>A0A1A0HGK5</accession>
<evidence type="ECO:0000313" key="8">
    <source>
        <dbReference type="EMBL" id="OBA23125.1"/>
    </source>
</evidence>
<keyword evidence="3" id="KW-0747">Spliceosome</keyword>
<name>A0A1A0HGK5_9ASCO</name>
<comment type="similarity">
    <text evidence="1">Belongs to the SNU71 family.</text>
</comment>
<keyword evidence="3" id="KW-0508">mRNA splicing</keyword>
<proteinExistence type="inferred from homology"/>
<gene>
    <name evidence="8" type="ORF">METBIDRAFT_63364</name>
</gene>
<keyword evidence="9" id="KW-1185">Reference proteome</keyword>
<feature type="region of interest" description="Disordered" evidence="6">
    <location>
        <begin position="334"/>
        <end position="357"/>
    </location>
</feature>
<dbReference type="Pfam" id="PF01480">
    <property type="entry name" value="PWI"/>
    <property type="match status" value="1"/>
</dbReference>
<dbReference type="InterPro" id="IPR002483">
    <property type="entry name" value="PWI_dom"/>
</dbReference>
<feature type="coiled-coil region" evidence="5">
    <location>
        <begin position="460"/>
        <end position="552"/>
    </location>
</feature>
<sequence>MSELKLVAPFIASGNNHQRVLACLRQAPAPAAAPPRVFRVPVRLDLDVLDIIGHNARRMPEHGASNPSGKSGGIEDAAGGPSVAEAGPQDGAQPPAFVDLGAFQPRNRLEQICTVFLQDFPALRPQHVDKVLGVLVQACPAECAAGVRFSALAETSDDTRGVFVRFPNVQMARWAHALLATVLPGVTAVFDDQLGSLGPPPAPQAAGAISLGAAAATIAAMFADRRLYSSGSGRSGTEDLDEAMQYYRTYKVEHSELVEVPKELKAAIVRDIIRFRAKVLTIERDARKREIERERREARRRLTRIFEAIRSSASLEKGGPLDAALDAGLETTGPLDALEKGDTRGIADTPGTPRPLDLLDDAEYDAHVAAQEESRQKTLYDAQYQRLRALEDSEQALLVERLLNARAYEQTLIENKLAYMDDYKTLQDQDEASATMAGWASAESGLLRLHSTNHGEYLRLRNHKRAREEAMDDEDRLDEQKSRASAGAVGYLRLRNHKRAREEAMDDEDRLDEQKSRASAGAVGVALPPSGLASLKEKIASLVEEYLGIREDLLIDFIYEFVLDNNLARGDELVTELQETLDEDSRTVVDQLHEYIAGIQ</sequence>
<evidence type="ECO:0000256" key="6">
    <source>
        <dbReference type="SAM" id="MobiDB-lite"/>
    </source>
</evidence>
<feature type="domain" description="PWI" evidence="7">
    <location>
        <begin position="529"/>
        <end position="600"/>
    </location>
</feature>
<evidence type="ECO:0000259" key="7">
    <source>
        <dbReference type="SMART" id="SM00311"/>
    </source>
</evidence>
<evidence type="ECO:0000256" key="3">
    <source>
        <dbReference type="ARBA" id="ARBA00022728"/>
    </source>
</evidence>
<dbReference type="SMART" id="SM00311">
    <property type="entry name" value="PWI"/>
    <property type="match status" value="1"/>
</dbReference>
<keyword evidence="5" id="KW-0175">Coiled coil</keyword>